<name>A0A4Q8LQW2_9GAMM</name>
<evidence type="ECO:0000313" key="3">
    <source>
        <dbReference type="Proteomes" id="UP000291286"/>
    </source>
</evidence>
<dbReference type="InterPro" id="IPR029058">
    <property type="entry name" value="AB_hydrolase_fold"/>
</dbReference>
<sequence length="260" mass="27485">MSDATPGLNMIRTGPRGGVPLLFLHALGLDLSVWEQQIHAFARDRDVIAIDLPGHGRSPHGQDAPSFAGFAGALVALLGALRTGPVDVVGISVGGMIAQTLAVTSPTQVRSLTLVATSCTFSDAVRDLLRQRAETVRAIGMEGIAPLHLARWFPAEFLAARPEIGDRLGKLLLRNDPAFHAQLWDMVAGLSLEEAIASLPHPTLVVAGADDASAPPAAGQLIVDRMAHARLAVVPACGHFPPLEHPDAFNALLRDFLAQR</sequence>
<dbReference type="GO" id="GO:0016787">
    <property type="term" value="F:hydrolase activity"/>
    <property type="evidence" value="ECO:0007669"/>
    <property type="project" value="UniProtKB-KW"/>
</dbReference>
<gene>
    <name evidence="2" type="ORF">EA661_01380</name>
</gene>
<dbReference type="PRINTS" id="PR00111">
    <property type="entry name" value="ABHYDROLASE"/>
</dbReference>
<evidence type="ECO:0000313" key="2">
    <source>
        <dbReference type="EMBL" id="TAA32960.1"/>
    </source>
</evidence>
<reference evidence="2 3" key="1">
    <citation type="submission" date="2019-02" db="EMBL/GenBank/DDBJ databases">
        <title>WGS of Pseudoxanthomonas species novum from clinical isolates.</title>
        <authorList>
            <person name="Bernier A.-M."/>
            <person name="Bernard K."/>
            <person name="Vachon A."/>
        </authorList>
    </citation>
    <scope>NUCLEOTIDE SEQUENCE [LARGE SCALE GENOMIC DNA]</scope>
    <source>
        <strain evidence="2 3">NML171202</strain>
    </source>
</reference>
<proteinExistence type="predicted"/>
<dbReference type="PANTHER" id="PTHR43798">
    <property type="entry name" value="MONOACYLGLYCEROL LIPASE"/>
    <property type="match status" value="1"/>
</dbReference>
<dbReference type="InterPro" id="IPR000073">
    <property type="entry name" value="AB_hydrolase_1"/>
</dbReference>
<dbReference type="Proteomes" id="UP000291286">
    <property type="component" value="Unassembled WGS sequence"/>
</dbReference>
<keyword evidence="2" id="KW-0378">Hydrolase</keyword>
<dbReference type="AlphaFoldDB" id="A0A4Q8LQW2"/>
<feature type="domain" description="AB hydrolase-1" evidence="1">
    <location>
        <begin position="21"/>
        <end position="251"/>
    </location>
</feature>
<dbReference type="InterPro" id="IPR050266">
    <property type="entry name" value="AB_hydrolase_sf"/>
</dbReference>
<dbReference type="EMBL" id="SHMB01000001">
    <property type="protein sequence ID" value="TAA32960.1"/>
    <property type="molecule type" value="Genomic_DNA"/>
</dbReference>
<dbReference type="Gene3D" id="3.40.50.1820">
    <property type="entry name" value="alpha/beta hydrolase"/>
    <property type="match status" value="1"/>
</dbReference>
<accession>A0A4Q8LQW2</accession>
<dbReference type="Pfam" id="PF12697">
    <property type="entry name" value="Abhydrolase_6"/>
    <property type="match status" value="1"/>
</dbReference>
<dbReference type="SUPFAM" id="SSF53474">
    <property type="entry name" value="alpha/beta-Hydrolases"/>
    <property type="match status" value="1"/>
</dbReference>
<organism evidence="2 3">
    <name type="scientific">Pseudoxanthomonas winnipegensis</name>
    <dbReference type="NCBI Taxonomy" id="2480810"/>
    <lineage>
        <taxon>Bacteria</taxon>
        <taxon>Pseudomonadati</taxon>
        <taxon>Pseudomonadota</taxon>
        <taxon>Gammaproteobacteria</taxon>
        <taxon>Lysobacterales</taxon>
        <taxon>Lysobacteraceae</taxon>
        <taxon>Pseudoxanthomonas</taxon>
    </lineage>
</organism>
<comment type="caution">
    <text evidence="2">The sequence shown here is derived from an EMBL/GenBank/DDBJ whole genome shotgun (WGS) entry which is preliminary data.</text>
</comment>
<evidence type="ECO:0000259" key="1">
    <source>
        <dbReference type="Pfam" id="PF12697"/>
    </source>
</evidence>
<protein>
    <submittedName>
        <fullName evidence="2">Alpha/beta fold hydrolase</fullName>
    </submittedName>
</protein>
<dbReference type="RefSeq" id="WP_130514998.1">
    <property type="nucleotide sequence ID" value="NZ_SHMA01000001.1"/>
</dbReference>